<feature type="transmembrane region" description="Helical" evidence="1">
    <location>
        <begin position="78"/>
        <end position="98"/>
    </location>
</feature>
<evidence type="ECO:0000256" key="1">
    <source>
        <dbReference type="SAM" id="Phobius"/>
    </source>
</evidence>
<dbReference type="Proteomes" id="UP000542813">
    <property type="component" value="Unassembled WGS sequence"/>
</dbReference>
<name>A0A7W9GRV6_9ACTN</name>
<dbReference type="GO" id="GO:0016301">
    <property type="term" value="F:kinase activity"/>
    <property type="evidence" value="ECO:0007669"/>
    <property type="project" value="UniProtKB-KW"/>
</dbReference>
<feature type="transmembrane region" description="Helical" evidence="1">
    <location>
        <begin position="12"/>
        <end position="35"/>
    </location>
</feature>
<accession>A0A7W9GRV6</accession>
<feature type="transmembrane region" description="Helical" evidence="1">
    <location>
        <begin position="41"/>
        <end position="66"/>
    </location>
</feature>
<keyword evidence="3" id="KW-1185">Reference proteome</keyword>
<feature type="transmembrane region" description="Helical" evidence="1">
    <location>
        <begin position="104"/>
        <end position="124"/>
    </location>
</feature>
<dbReference type="EMBL" id="JACHMM010000001">
    <property type="protein sequence ID" value="MBB5788619.1"/>
    <property type="molecule type" value="Genomic_DNA"/>
</dbReference>
<reference evidence="2 3" key="1">
    <citation type="submission" date="2020-08" db="EMBL/GenBank/DDBJ databases">
        <title>Sequencing the genomes of 1000 actinobacteria strains.</title>
        <authorList>
            <person name="Klenk H.-P."/>
        </authorList>
    </citation>
    <scope>NUCLEOTIDE SEQUENCE [LARGE SCALE GENOMIC DNA]</scope>
    <source>
        <strain evidence="2 3">DSM 102122</strain>
    </source>
</reference>
<keyword evidence="1" id="KW-0812">Transmembrane</keyword>
<dbReference type="AlphaFoldDB" id="A0A7W9GRV6"/>
<keyword evidence="1" id="KW-1133">Transmembrane helix</keyword>
<keyword evidence="2" id="KW-0808">Transferase</keyword>
<comment type="caution">
    <text evidence="2">The sequence shown here is derived from an EMBL/GenBank/DDBJ whole genome shotgun (WGS) entry which is preliminary data.</text>
</comment>
<gene>
    <name evidence="2" type="ORF">HD601_003194</name>
</gene>
<feature type="transmembrane region" description="Helical" evidence="1">
    <location>
        <begin position="178"/>
        <end position="196"/>
    </location>
</feature>
<organism evidence="2 3">
    <name type="scientific">Jiangella mangrovi</name>
    <dbReference type="NCBI Taxonomy" id="1524084"/>
    <lineage>
        <taxon>Bacteria</taxon>
        <taxon>Bacillati</taxon>
        <taxon>Actinomycetota</taxon>
        <taxon>Actinomycetes</taxon>
        <taxon>Jiangellales</taxon>
        <taxon>Jiangellaceae</taxon>
        <taxon>Jiangella</taxon>
    </lineage>
</organism>
<protein>
    <submittedName>
        <fullName evidence="2">Signal transduction histidine kinase</fullName>
    </submittedName>
</protein>
<evidence type="ECO:0000313" key="2">
    <source>
        <dbReference type="EMBL" id="MBB5788619.1"/>
    </source>
</evidence>
<keyword evidence="1" id="KW-0472">Membrane</keyword>
<dbReference type="RefSeq" id="WP_184823408.1">
    <property type="nucleotide sequence ID" value="NZ_JACHMM010000001.1"/>
</dbReference>
<evidence type="ECO:0000313" key="3">
    <source>
        <dbReference type="Proteomes" id="UP000542813"/>
    </source>
</evidence>
<feature type="transmembrane region" description="Helical" evidence="1">
    <location>
        <begin position="154"/>
        <end position="172"/>
    </location>
</feature>
<sequence length="208" mass="21889">MRDGPDSGTHDYQLLLTVIAGISLAAAATALPALIDGPWDALLSWAGLLLWLTGVAAAVLEYLAVLFGSRYYLRRVDLVGTVSLVLVFLALAGMFAVIGMGDAWLAPQWFVLFAIFSVLSAAEAEHGRRVIVRHAVRAYGAAAVRAYVVSLRQVALLMAGVAGASVLFAAVWPDAPPAAVFVAAALALASVVVANVQQHRIRVSLAER</sequence>
<keyword evidence="2" id="KW-0418">Kinase</keyword>
<proteinExistence type="predicted"/>